<dbReference type="InterPro" id="IPR020988">
    <property type="entry name" value="Pept_U32_collagenase"/>
</dbReference>
<evidence type="ECO:0000313" key="2">
    <source>
        <dbReference type="EMBL" id="HJA06413.1"/>
    </source>
</evidence>
<dbReference type="InterPro" id="IPR051454">
    <property type="entry name" value="RNA/ubiquinone_mod_enzymes"/>
</dbReference>
<dbReference type="AlphaFoldDB" id="A0A9D2H896"/>
<sequence>MYSGKKKSKNSRTPDRIEILAPAGSYASFRAALAAGADAVYAGGSRFGARAYADNFTQEELILAIKEAHLFGRKFYLTVNTLLKDKEITELYPYLSPLYEAGLDAVIVQDVGVLEYVRQYFPGMDIHASTQMTITGAYGAAFLEEQGVARVVPARELSLQEIRQIHDKTGLEIECFVHGALCYCYSGQCLLSSMIGGRSGNRGQCAQPCRLPYSAGGEKKYYLSPKDICTLEIIPDLAEAGIDSFKIEGRMKKPEYVAAVTAMYRKYTDLYLHEGRKGYHVSPKDKEMLMDLYNRGGFSQSYYKTHNGREMMALDRPNHAGVPALKVCFQKGRELYAEAVTDLNAGDVVEVAGGKGNHTLGNAVVKGEKISFLVQKGVRMDPGTVLNRVRNESLIRSVQADYLEKALQRGITGTLTLSVSSPAYLTVDFWKENGKVISFTAETEECVLQAENRPLDEERIREQIQKTGNSEFFFKKLDIYKDDHIFLPVRQLNLLRRAALEGLKEQIFSSYARSLERCPDNKAYDEIYSKTAKITESCGVSSHAQGQWNPQFSILAETEGQLREVRDFAAENKDKIQRVYVELSLIETAFPKTKNKSGDAEGERNPHDAGSMIREMKASGCEIFLAMPYIFRERGKAYRTDICKIFEELPLSGVLIRNMEEYSFLKELGFDKKIILDHNLYVFNQYGKVFWKHLGISGMTAPFELNAQELSELGMREAEFAVYGHLPVMISAQCLKKTMGKCDGNTGITMLTDRLGNQFPVKNVCGECFNVIYNTSPLYLGMNREEIQRLAPPMLRIQFSIETEEQTRLITTQLMKAFSEENGQSAPEFVYTQGHFKRGVL</sequence>
<dbReference type="EMBL" id="DXAK01000022">
    <property type="protein sequence ID" value="HJA06413.1"/>
    <property type="molecule type" value="Genomic_DNA"/>
</dbReference>
<evidence type="ECO:0000259" key="1">
    <source>
        <dbReference type="Pfam" id="PF12392"/>
    </source>
</evidence>
<proteinExistence type="predicted"/>
<dbReference type="Pfam" id="PF12392">
    <property type="entry name" value="DUF3656"/>
    <property type="match status" value="1"/>
</dbReference>
<gene>
    <name evidence="2" type="ORF">H9798_04595</name>
</gene>
<dbReference type="PROSITE" id="PS01276">
    <property type="entry name" value="PEPTIDASE_U32"/>
    <property type="match status" value="1"/>
</dbReference>
<feature type="domain" description="Peptidase U32 collagenase" evidence="1">
    <location>
        <begin position="404"/>
        <end position="507"/>
    </location>
</feature>
<organism evidence="2 3">
    <name type="scientific">Candidatus Mediterraneibacter pullicola</name>
    <dbReference type="NCBI Taxonomy" id="2838682"/>
    <lineage>
        <taxon>Bacteria</taxon>
        <taxon>Bacillati</taxon>
        <taxon>Bacillota</taxon>
        <taxon>Clostridia</taxon>
        <taxon>Lachnospirales</taxon>
        <taxon>Lachnospiraceae</taxon>
        <taxon>Mediterraneibacter</taxon>
    </lineage>
</organism>
<dbReference type="PANTHER" id="PTHR30217:SF10">
    <property type="entry name" value="23S RRNA 5-HYDROXYCYTIDINE C2501 SYNTHASE"/>
    <property type="match status" value="1"/>
</dbReference>
<evidence type="ECO:0000313" key="3">
    <source>
        <dbReference type="Proteomes" id="UP000824223"/>
    </source>
</evidence>
<reference evidence="2" key="1">
    <citation type="journal article" date="2021" name="PeerJ">
        <title>Extensive microbial diversity within the chicken gut microbiome revealed by metagenomics and culture.</title>
        <authorList>
            <person name="Gilroy R."/>
            <person name="Ravi A."/>
            <person name="Getino M."/>
            <person name="Pursley I."/>
            <person name="Horton D.L."/>
            <person name="Alikhan N.F."/>
            <person name="Baker D."/>
            <person name="Gharbi K."/>
            <person name="Hall N."/>
            <person name="Watson M."/>
            <person name="Adriaenssens E.M."/>
            <person name="Foster-Nyarko E."/>
            <person name="Jarju S."/>
            <person name="Secka A."/>
            <person name="Antonio M."/>
            <person name="Oren A."/>
            <person name="Chaudhuri R.R."/>
            <person name="La Ragione R."/>
            <person name="Hildebrand F."/>
            <person name="Pallen M.J."/>
        </authorList>
    </citation>
    <scope>NUCLEOTIDE SEQUENCE</scope>
    <source>
        <strain evidence="2">ChiSjej2B20-11307</strain>
    </source>
</reference>
<comment type="caution">
    <text evidence="2">The sequence shown here is derived from an EMBL/GenBank/DDBJ whole genome shotgun (WGS) entry which is preliminary data.</text>
</comment>
<dbReference type="PANTHER" id="PTHR30217">
    <property type="entry name" value="PEPTIDASE U32 FAMILY"/>
    <property type="match status" value="1"/>
</dbReference>
<name>A0A9D2H896_9FIRM</name>
<dbReference type="InterPro" id="IPR001539">
    <property type="entry name" value="Peptidase_U32"/>
</dbReference>
<protein>
    <submittedName>
        <fullName evidence="2">U32 family peptidase</fullName>
    </submittedName>
</protein>
<reference evidence="2" key="2">
    <citation type="submission" date="2021-04" db="EMBL/GenBank/DDBJ databases">
        <authorList>
            <person name="Gilroy R."/>
        </authorList>
    </citation>
    <scope>NUCLEOTIDE SEQUENCE</scope>
    <source>
        <strain evidence="2">ChiSjej2B20-11307</strain>
    </source>
</reference>
<dbReference type="Pfam" id="PF01136">
    <property type="entry name" value="Peptidase_U32"/>
    <property type="match status" value="1"/>
</dbReference>
<dbReference type="Proteomes" id="UP000824223">
    <property type="component" value="Unassembled WGS sequence"/>
</dbReference>
<accession>A0A9D2H896</accession>